<dbReference type="OrthoDB" id="3801057at2"/>
<dbReference type="InterPro" id="IPR059226">
    <property type="entry name" value="Choice_anch_Q_dom"/>
</dbReference>
<evidence type="ECO:0000256" key="2">
    <source>
        <dbReference type="SAM" id="SignalP"/>
    </source>
</evidence>
<comment type="caution">
    <text evidence="3">The sequence shown here is derived from an EMBL/GenBank/DDBJ whole genome shotgun (WGS) entry which is preliminary data.</text>
</comment>
<dbReference type="SUPFAM" id="SSF51126">
    <property type="entry name" value="Pectin lyase-like"/>
    <property type="match status" value="1"/>
</dbReference>
<gene>
    <name evidence="3" type="ORF">C7Y72_01930</name>
</gene>
<dbReference type="Proteomes" id="UP000240739">
    <property type="component" value="Unassembled WGS sequence"/>
</dbReference>
<feature type="region of interest" description="Disordered" evidence="1">
    <location>
        <begin position="526"/>
        <end position="556"/>
    </location>
</feature>
<dbReference type="EMBL" id="PYYB01000001">
    <property type="protein sequence ID" value="PTL58500.1"/>
    <property type="molecule type" value="Genomic_DNA"/>
</dbReference>
<evidence type="ECO:0008006" key="5">
    <source>
        <dbReference type="Google" id="ProtNLM"/>
    </source>
</evidence>
<name>A0A2T4UGY7_9ACTN</name>
<feature type="region of interest" description="Disordered" evidence="1">
    <location>
        <begin position="570"/>
        <end position="601"/>
    </location>
</feature>
<evidence type="ECO:0000313" key="4">
    <source>
        <dbReference type="Proteomes" id="UP000240739"/>
    </source>
</evidence>
<evidence type="ECO:0000256" key="1">
    <source>
        <dbReference type="SAM" id="MobiDB-lite"/>
    </source>
</evidence>
<accession>A0A2T4UGY7</accession>
<dbReference type="RefSeq" id="WP_107566938.1">
    <property type="nucleotide sequence ID" value="NZ_PYYB01000001.1"/>
</dbReference>
<dbReference type="AlphaFoldDB" id="A0A2T4UGY7"/>
<dbReference type="PANTHER" id="PTHR11319:SF35">
    <property type="entry name" value="OUTER MEMBRANE PROTEIN PMPC-RELATED"/>
    <property type="match status" value="1"/>
</dbReference>
<keyword evidence="2" id="KW-0732">Signal</keyword>
<feature type="compositionally biased region" description="Polar residues" evidence="1">
    <location>
        <begin position="531"/>
        <end position="541"/>
    </location>
</feature>
<protein>
    <recommendedName>
        <fullName evidence="5">Right-handed parallel beta-helix repeat-containing protein</fullName>
    </recommendedName>
</protein>
<sequence>MSNRSVRRAHRRRVLSAAKREQRLRRAGLIAGGVAGASAVAASGAHAATFVVTTTADRKPAIETRQAPGDELTLRSAVEQANATDGPDTITFASGLTGTIRLVGGQLDVAPGGLTITGPGSQLLSISGDSDGSGTTGQGDTRILEVSPDATLALSGLTLTRGWVNDLSKYGGGDGGGAILVRAGATLDLRDAALTANSTTGTGGAIAAGGTTTVARTTFQGNGATGPGGAIAQFVPGSDFGPDAAVGALTIEDSAFSGNASAFSGGAVARSKYGRNETQAPLTIRGSRFAANTAGASGGAVGVNRVDDTTPLTVTTSTFADNTAGDDDTDGTGGGLLVGLVREGATATVDRSTFSGNVAGSGGGLTVLAEAAADANVTRSTFTGNRAGQGAAIGIQDAQLRARRGTRAAAPTDTGVTLDALTVAGNTATDADGGAVRLDARPAEDPQTQQEILVAPTQVLRSSVVAGNTTNGAPGDLGIAPGTQDTPGTGFVLQHSLVQVPGTPRVRTDAARPSLIGVDPQLGALADNGGPTATQLPSATSPALDAGSAAPGVTADQRGAARTVDLADVANATGGDGTDIGAVERDAPPAPAPQPQPAAPAAAVPAAVPPAPTIPAGSTAIALPQPISRPAVVRAPRQPITIRGTAGRGTTKVRVSVARKVGSKCRFLRPDQRFSALRDCRRTLYVTAEGTRTWRLALPVLAKGRYTIWSRAIVAGRLVEAKKTTQNFRRFEIE</sequence>
<feature type="signal peptide" evidence="2">
    <location>
        <begin position="1"/>
        <end position="47"/>
    </location>
</feature>
<dbReference type="InterPro" id="IPR011050">
    <property type="entry name" value="Pectin_lyase_fold/virulence"/>
</dbReference>
<proteinExistence type="predicted"/>
<reference evidence="3 4" key="1">
    <citation type="submission" date="2018-03" db="EMBL/GenBank/DDBJ databases">
        <title>Aquarubrobacter algicola gen. nov., sp. nov., a novel actinobacterium isolated from shallow eutrophic lake during the end of cyanobacterial harmful algal blooms.</title>
        <authorList>
            <person name="Chun S.J."/>
        </authorList>
    </citation>
    <scope>NUCLEOTIDE SEQUENCE [LARGE SCALE GENOMIC DNA]</scope>
    <source>
        <strain evidence="3 4">Seoho-28</strain>
    </source>
</reference>
<evidence type="ECO:0000313" key="3">
    <source>
        <dbReference type="EMBL" id="PTL58500.1"/>
    </source>
</evidence>
<feature type="compositionally biased region" description="Pro residues" evidence="1">
    <location>
        <begin position="588"/>
        <end position="598"/>
    </location>
</feature>
<dbReference type="NCBIfam" id="NF041518">
    <property type="entry name" value="choice_anch_Q"/>
    <property type="match status" value="1"/>
</dbReference>
<feature type="chain" id="PRO_5016406274" description="Right-handed parallel beta-helix repeat-containing protein" evidence="2">
    <location>
        <begin position="48"/>
        <end position="734"/>
    </location>
</feature>
<organism evidence="3 4">
    <name type="scientific">Paraconexibacter algicola</name>
    <dbReference type="NCBI Taxonomy" id="2133960"/>
    <lineage>
        <taxon>Bacteria</taxon>
        <taxon>Bacillati</taxon>
        <taxon>Actinomycetota</taxon>
        <taxon>Thermoleophilia</taxon>
        <taxon>Solirubrobacterales</taxon>
        <taxon>Paraconexibacteraceae</taxon>
        <taxon>Paraconexibacter</taxon>
    </lineage>
</organism>
<keyword evidence="4" id="KW-1185">Reference proteome</keyword>
<dbReference type="PANTHER" id="PTHR11319">
    <property type="entry name" value="G PROTEIN-COUPLED RECEPTOR-RELATED"/>
    <property type="match status" value="1"/>
</dbReference>